<evidence type="ECO:0008006" key="3">
    <source>
        <dbReference type="Google" id="ProtNLM"/>
    </source>
</evidence>
<organism evidence="1 2">
    <name type="scientific">Trichormus variabilis NIES-23</name>
    <dbReference type="NCBI Taxonomy" id="1973479"/>
    <lineage>
        <taxon>Bacteria</taxon>
        <taxon>Bacillati</taxon>
        <taxon>Cyanobacteriota</taxon>
        <taxon>Cyanophyceae</taxon>
        <taxon>Nostocales</taxon>
        <taxon>Nostocaceae</taxon>
        <taxon>Trichormus</taxon>
    </lineage>
</organism>
<dbReference type="Gene3D" id="2.60.120.620">
    <property type="entry name" value="q2cbj1_9rhob like domain"/>
    <property type="match status" value="1"/>
</dbReference>
<dbReference type="EMBL" id="AP018216">
    <property type="protein sequence ID" value="BAY69783.1"/>
    <property type="molecule type" value="Genomic_DNA"/>
</dbReference>
<evidence type="ECO:0000313" key="2">
    <source>
        <dbReference type="Proteomes" id="UP000217507"/>
    </source>
</evidence>
<dbReference type="Proteomes" id="UP000217507">
    <property type="component" value="Chromosome"/>
</dbReference>
<name>A0A1Z4KLM7_ANAVA</name>
<proteinExistence type="predicted"/>
<dbReference type="SUPFAM" id="SSF51197">
    <property type="entry name" value="Clavaminate synthase-like"/>
    <property type="match status" value="1"/>
</dbReference>
<protein>
    <recommendedName>
        <fullName evidence="3">Phytanoyl-CoA dioxygenase</fullName>
    </recommendedName>
</protein>
<dbReference type="AlphaFoldDB" id="A0A1Z4KLM7"/>
<evidence type="ECO:0000313" key="1">
    <source>
        <dbReference type="EMBL" id="BAY69783.1"/>
    </source>
</evidence>
<accession>A0A1Z4KLM7</accession>
<reference evidence="1 2" key="1">
    <citation type="submission" date="2017-06" db="EMBL/GenBank/DDBJ databases">
        <title>Genome sequencing of cyanobaciteial culture collection at National Institute for Environmental Studies (NIES).</title>
        <authorList>
            <person name="Hirose Y."/>
            <person name="Shimura Y."/>
            <person name="Fujisawa T."/>
            <person name="Nakamura Y."/>
            <person name="Kawachi M."/>
        </authorList>
    </citation>
    <scope>NUCLEOTIDE SEQUENCE [LARGE SCALE GENOMIC DNA]</scope>
    <source>
        <strain evidence="1 2">NIES-23</strain>
    </source>
</reference>
<gene>
    <name evidence="1" type="ORF">NIES23_25820</name>
</gene>
<sequence length="297" mass="34420">MIKIVKKVRNEIIRKIYQIPLLSNTADIAYQTAIAKHIDHLPYLSENDLSLVENLQEKGIAITSLTELSIPSTMEMLQAAKLLGAKIPKNIAGSQNEFTVHATSEQIREHSSIFLWGIQERLLNIVENYLGLSVAYHGAYFRRDINNQVQKKSRLWHLDKEDRKMLKIIIYLNDVKEDGGTFEYIPKFLTSHISKSLKYDDTYIKDEIMEQVVSSSYWQPCTGKSGTVIFADTANIFHRGKLPLASDRLSIFFDYTTRQPKHPFYCKSSLNNDDLLTISLRLCEHQKQYIFWQHNYN</sequence>